<name>A0A7R9I2P9_9NEOP</name>
<accession>A0A7R9I2P9</accession>
<gene>
    <name evidence="1" type="ORF">TBIB3V08_LOCUS7569</name>
</gene>
<dbReference type="EMBL" id="OD567143">
    <property type="protein sequence ID" value="CAD7445212.1"/>
    <property type="molecule type" value="Genomic_DNA"/>
</dbReference>
<reference evidence="1" key="1">
    <citation type="submission" date="2020-11" db="EMBL/GenBank/DDBJ databases">
        <authorList>
            <person name="Tran Van P."/>
        </authorList>
    </citation>
    <scope>NUCLEOTIDE SEQUENCE</scope>
</reference>
<sequence length="116" mass="13422">MSEKVKSEKILQDSPHPSLLLSTQLAEKEIFYTSVVDTQTLKRVDIITVKQTFTNGQFESFIIRNIVTRDFMSARFYILTHGEIMSLKTPKLEEGAPADCYWRFNKRTSYSLVPLL</sequence>
<dbReference type="AlphaFoldDB" id="A0A7R9I2P9"/>
<proteinExistence type="predicted"/>
<evidence type="ECO:0000313" key="1">
    <source>
        <dbReference type="EMBL" id="CAD7445212.1"/>
    </source>
</evidence>
<protein>
    <submittedName>
        <fullName evidence="1">Uncharacterized protein</fullName>
    </submittedName>
</protein>
<organism evidence="1">
    <name type="scientific">Timema bartmani</name>
    <dbReference type="NCBI Taxonomy" id="61472"/>
    <lineage>
        <taxon>Eukaryota</taxon>
        <taxon>Metazoa</taxon>
        <taxon>Ecdysozoa</taxon>
        <taxon>Arthropoda</taxon>
        <taxon>Hexapoda</taxon>
        <taxon>Insecta</taxon>
        <taxon>Pterygota</taxon>
        <taxon>Neoptera</taxon>
        <taxon>Polyneoptera</taxon>
        <taxon>Phasmatodea</taxon>
        <taxon>Timematodea</taxon>
        <taxon>Timematoidea</taxon>
        <taxon>Timematidae</taxon>
        <taxon>Timema</taxon>
    </lineage>
</organism>